<dbReference type="Proteomes" id="UP001341840">
    <property type="component" value="Unassembled WGS sequence"/>
</dbReference>
<evidence type="ECO:0000256" key="5">
    <source>
        <dbReference type="ARBA" id="ARBA00022679"/>
    </source>
</evidence>
<evidence type="ECO:0000256" key="1">
    <source>
        <dbReference type="ARBA" id="ARBA00001936"/>
    </source>
</evidence>
<dbReference type="Pfam" id="PF22600">
    <property type="entry name" value="MTPAP-like_central"/>
    <property type="match status" value="1"/>
</dbReference>
<dbReference type="InterPro" id="IPR054708">
    <property type="entry name" value="MTPAP-like_central"/>
</dbReference>
<comment type="cofactor">
    <cofactor evidence="2">
        <name>Mg(2+)</name>
        <dbReference type="ChEBI" id="CHEBI:18420"/>
    </cofactor>
</comment>
<evidence type="ECO:0000259" key="10">
    <source>
        <dbReference type="Pfam" id="PF22600"/>
    </source>
</evidence>
<dbReference type="CDD" id="cd05402">
    <property type="entry name" value="NT_PAP_TUTase"/>
    <property type="match status" value="1"/>
</dbReference>
<feature type="region of interest" description="Disordered" evidence="8">
    <location>
        <begin position="251"/>
        <end position="332"/>
    </location>
</feature>
<evidence type="ECO:0000256" key="6">
    <source>
        <dbReference type="ARBA" id="ARBA00022723"/>
    </source>
</evidence>
<dbReference type="PANTHER" id="PTHR12271:SF40">
    <property type="entry name" value="POLY(A) RNA POLYMERASE GLD2"/>
    <property type="match status" value="1"/>
</dbReference>
<feature type="region of interest" description="Disordered" evidence="8">
    <location>
        <begin position="1"/>
        <end position="94"/>
    </location>
</feature>
<keyword evidence="4" id="KW-0963">Cytoplasm</keyword>
<evidence type="ECO:0000256" key="8">
    <source>
        <dbReference type="SAM" id="MobiDB-lite"/>
    </source>
</evidence>
<feature type="domain" description="PAP-associated" evidence="9">
    <location>
        <begin position="689"/>
        <end position="747"/>
    </location>
</feature>
<keyword evidence="6" id="KW-0479">Metal-binding</keyword>
<evidence type="ECO:0000256" key="2">
    <source>
        <dbReference type="ARBA" id="ARBA00001946"/>
    </source>
</evidence>
<comment type="subcellular location">
    <subcellularLocation>
        <location evidence="3">Cytoplasm</location>
    </subcellularLocation>
</comment>
<feature type="region of interest" description="Disordered" evidence="8">
    <location>
        <begin position="412"/>
        <end position="442"/>
    </location>
</feature>
<evidence type="ECO:0000256" key="3">
    <source>
        <dbReference type="ARBA" id="ARBA00004496"/>
    </source>
</evidence>
<name>A0ABU6YL66_9FABA</name>
<protein>
    <recommendedName>
        <fullName evidence="13">Polynucleotide adenylyltransferase</fullName>
    </recommendedName>
</protein>
<evidence type="ECO:0000259" key="9">
    <source>
        <dbReference type="Pfam" id="PF03828"/>
    </source>
</evidence>
<reference evidence="11 12" key="1">
    <citation type="journal article" date="2023" name="Plants (Basel)">
        <title>Bridging the Gap: Combining Genomics and Transcriptomics Approaches to Understand Stylosanthes scabra, an Orphan Legume from the Brazilian Caatinga.</title>
        <authorList>
            <person name="Ferreira-Neto J.R.C."/>
            <person name="da Silva M.D."/>
            <person name="Binneck E."/>
            <person name="de Melo N.F."/>
            <person name="da Silva R.H."/>
            <person name="de Melo A.L.T.M."/>
            <person name="Pandolfi V."/>
            <person name="Bustamante F.O."/>
            <person name="Brasileiro-Vidal A.C."/>
            <person name="Benko-Iseppon A.M."/>
        </authorList>
    </citation>
    <scope>NUCLEOTIDE SEQUENCE [LARGE SCALE GENOMIC DNA]</scope>
    <source>
        <tissue evidence="11">Leaves</tissue>
    </source>
</reference>
<evidence type="ECO:0000256" key="7">
    <source>
        <dbReference type="ARBA" id="ARBA00022842"/>
    </source>
</evidence>
<dbReference type="Gene3D" id="1.10.1410.10">
    <property type="match status" value="1"/>
</dbReference>
<comment type="caution">
    <text evidence="11">The sequence shown here is derived from an EMBL/GenBank/DDBJ whole genome shotgun (WGS) entry which is preliminary data.</text>
</comment>
<gene>
    <name evidence="11" type="ORF">PIB30_070675</name>
</gene>
<evidence type="ECO:0000313" key="11">
    <source>
        <dbReference type="EMBL" id="MED6211135.1"/>
    </source>
</evidence>
<accession>A0ABU6YL66</accession>
<feature type="compositionally biased region" description="Low complexity" evidence="8">
    <location>
        <begin position="257"/>
        <end position="273"/>
    </location>
</feature>
<evidence type="ECO:0000313" key="12">
    <source>
        <dbReference type="Proteomes" id="UP001341840"/>
    </source>
</evidence>
<organism evidence="11 12">
    <name type="scientific">Stylosanthes scabra</name>
    <dbReference type="NCBI Taxonomy" id="79078"/>
    <lineage>
        <taxon>Eukaryota</taxon>
        <taxon>Viridiplantae</taxon>
        <taxon>Streptophyta</taxon>
        <taxon>Embryophyta</taxon>
        <taxon>Tracheophyta</taxon>
        <taxon>Spermatophyta</taxon>
        <taxon>Magnoliopsida</taxon>
        <taxon>eudicotyledons</taxon>
        <taxon>Gunneridae</taxon>
        <taxon>Pentapetalae</taxon>
        <taxon>rosids</taxon>
        <taxon>fabids</taxon>
        <taxon>Fabales</taxon>
        <taxon>Fabaceae</taxon>
        <taxon>Papilionoideae</taxon>
        <taxon>50 kb inversion clade</taxon>
        <taxon>dalbergioids sensu lato</taxon>
        <taxon>Dalbergieae</taxon>
        <taxon>Pterocarpus clade</taxon>
        <taxon>Stylosanthes</taxon>
    </lineage>
</organism>
<dbReference type="SUPFAM" id="SSF81301">
    <property type="entry name" value="Nucleotidyltransferase"/>
    <property type="match status" value="1"/>
</dbReference>
<proteinExistence type="predicted"/>
<feature type="compositionally biased region" description="Basic and acidic residues" evidence="8">
    <location>
        <begin position="432"/>
        <end position="442"/>
    </location>
</feature>
<dbReference type="SUPFAM" id="SSF81631">
    <property type="entry name" value="PAP/OAS1 substrate-binding domain"/>
    <property type="match status" value="1"/>
</dbReference>
<sequence>MNGGGGDPPPPSNGGEFLLSLIQRPPQHHLQPPPPQPQSHHQNPPPPPPQQQQQQQSPAALDPAVALMGPTIPIIPPWQSNGHDQPVPHHNHHHLLHHQQQQQNHLQLPWPHTLSYPQNLFGLTHNLFGVPQPQTLTPIPNSNIGIDDLIRLGFPIETAATTTATNVSNNSNVRVDAFVQQQKQQELKLKFGSLPNDAFAREVPVPPNGVVDSLMYLKLNNGNLNFHVEPQKQGPNFSNSAGNFDVVEQDRRGVGRGSNNSNSNININNNSFNGDGGSLRSETSRAPPPGFGNKQRGKGHWGSGGRRKGSEVDDDRAVPVDSGGLGGRIEGMHPRKENFRMVSGGRSGGRGNVGREMGLLEQLDHPGPPAGSKLHSVSGADVEESLANLQIGDADDDDGDLDADALGEQLADSLLVEDDSEDKNNPRQRRAREKDARSLDTRGQRLLSQRQRIYKRQMICRRDIDNLNVPFLAIYESLIPPEEEKVKQKQLLALLEKLVSKEWPKARLYIYGSCANSFGVSKSDIDICLAIEEANMEKSDILMKLADILQSDNLQNVQALTRARVPIVKLMDPVTGISCDICINNLLAVVNTKLLRDYAQIDARLRQLAFIIKHWAKSRGVNETYHGTLSSYAYVLMCIHFLQQRRPAILPCLQEMGTTYSVNVDDVKCAYFDQVNRLGDFGRRNKETIAQLVWGFFYYWAYCHDYANSVISVRTGSIISKREKDWTRRVGNDRHLICIEDPFEISHDLGRVVDKRSIKILREEFERAADIMQYDPNPCVKLFEPYVPS</sequence>
<dbReference type="InterPro" id="IPR043519">
    <property type="entry name" value="NT_sf"/>
</dbReference>
<comment type="cofactor">
    <cofactor evidence="1">
        <name>Mn(2+)</name>
        <dbReference type="ChEBI" id="CHEBI:29035"/>
    </cofactor>
</comment>
<evidence type="ECO:0000256" key="4">
    <source>
        <dbReference type="ARBA" id="ARBA00022490"/>
    </source>
</evidence>
<feature type="domain" description="Poly(A) RNA polymerase mitochondrial-like central palm" evidence="10">
    <location>
        <begin position="472"/>
        <end position="600"/>
    </location>
</feature>
<dbReference type="Gene3D" id="3.30.460.10">
    <property type="entry name" value="Beta Polymerase, domain 2"/>
    <property type="match status" value="1"/>
</dbReference>
<feature type="compositionally biased region" description="Basic and acidic residues" evidence="8">
    <location>
        <begin position="308"/>
        <end position="318"/>
    </location>
</feature>
<feature type="compositionally biased region" description="Pro residues" evidence="8">
    <location>
        <begin position="31"/>
        <end position="50"/>
    </location>
</feature>
<dbReference type="EMBL" id="JASCZI010242456">
    <property type="protein sequence ID" value="MED6211135.1"/>
    <property type="molecule type" value="Genomic_DNA"/>
</dbReference>
<dbReference type="InterPro" id="IPR002058">
    <property type="entry name" value="PAP_assoc"/>
</dbReference>
<dbReference type="PANTHER" id="PTHR12271">
    <property type="entry name" value="POLY A POLYMERASE CID PAP -RELATED"/>
    <property type="match status" value="1"/>
</dbReference>
<evidence type="ECO:0008006" key="13">
    <source>
        <dbReference type="Google" id="ProtNLM"/>
    </source>
</evidence>
<keyword evidence="12" id="KW-1185">Reference proteome</keyword>
<keyword evidence="7" id="KW-0460">Magnesium</keyword>
<dbReference type="Pfam" id="PF03828">
    <property type="entry name" value="PAP_assoc"/>
    <property type="match status" value="1"/>
</dbReference>
<keyword evidence="5" id="KW-0808">Transferase</keyword>